<proteinExistence type="inferred from homology"/>
<dbReference type="RefSeq" id="WP_109824842.1">
    <property type="nucleotide sequence ID" value="NZ_QGKL01000041.1"/>
</dbReference>
<comment type="caution">
    <text evidence="10">The sequence shown here is derived from an EMBL/GenBank/DDBJ whole genome shotgun (WGS) entry which is preliminary data.</text>
</comment>
<gene>
    <name evidence="8" type="primary">rpsH</name>
    <name evidence="10" type="ORF">DKT75_16610</name>
</gene>
<evidence type="ECO:0000256" key="5">
    <source>
        <dbReference type="ARBA" id="ARBA00023274"/>
    </source>
</evidence>
<protein>
    <recommendedName>
        <fullName evidence="6 8">Small ribosomal subunit protein uS8</fullName>
    </recommendedName>
</protein>
<dbReference type="HAMAP" id="MF_01302_B">
    <property type="entry name" value="Ribosomal_uS8_B"/>
    <property type="match status" value="1"/>
</dbReference>
<sequence length="131" mass="13737">MSMSDPIADMLTRIRNGQTANKSNVSFPASKLKKSVLEVLVGEGYVAGFSDGQVDGKPSITVDLKYYQGKPVISKIKRVSRPGLRIFRGKDEMPEVLGGLGVAIVSTSQGVMSGTAAKAAGFGGEVICSVE</sequence>
<reference evidence="10 11" key="1">
    <citation type="submission" date="2018-05" db="EMBL/GenBank/DDBJ databases">
        <title>Leucothrix arctica sp. nov., isolated from Arctic seawater.</title>
        <authorList>
            <person name="Choi A."/>
            <person name="Baek K."/>
        </authorList>
    </citation>
    <scope>NUCLEOTIDE SEQUENCE [LARGE SCALE GENOMIC DNA]</scope>
    <source>
        <strain evidence="10 11">IMCC9719</strain>
    </source>
</reference>
<dbReference type="Proteomes" id="UP000245506">
    <property type="component" value="Unassembled WGS sequence"/>
</dbReference>
<dbReference type="PANTHER" id="PTHR11758">
    <property type="entry name" value="40S RIBOSOMAL PROTEIN S15A"/>
    <property type="match status" value="1"/>
</dbReference>
<dbReference type="FunFam" id="3.30.1370.30:FF:000002">
    <property type="entry name" value="30S ribosomal protein S8"/>
    <property type="match status" value="1"/>
</dbReference>
<dbReference type="FunFam" id="3.30.1490.10:FF:000001">
    <property type="entry name" value="30S ribosomal protein S8"/>
    <property type="match status" value="1"/>
</dbReference>
<dbReference type="PROSITE" id="PS00053">
    <property type="entry name" value="RIBOSOMAL_S8"/>
    <property type="match status" value="1"/>
</dbReference>
<evidence type="ECO:0000256" key="3">
    <source>
        <dbReference type="ARBA" id="ARBA00022884"/>
    </source>
</evidence>
<comment type="function">
    <text evidence="8">One of the primary rRNA binding proteins, it binds directly to 16S rRNA central domain where it helps coordinate assembly of the platform of the 30S subunit.</text>
</comment>
<keyword evidence="3 8" id="KW-0694">RNA-binding</keyword>
<keyword evidence="2 8" id="KW-0699">rRNA-binding</keyword>
<keyword evidence="4 8" id="KW-0689">Ribosomal protein</keyword>
<evidence type="ECO:0000313" key="11">
    <source>
        <dbReference type="Proteomes" id="UP000245506"/>
    </source>
</evidence>
<evidence type="ECO:0000256" key="7">
    <source>
        <dbReference type="ARBA" id="ARBA00046740"/>
    </source>
</evidence>
<evidence type="ECO:0000256" key="9">
    <source>
        <dbReference type="RuleBase" id="RU003660"/>
    </source>
</evidence>
<dbReference type="Gene3D" id="3.30.1370.30">
    <property type="match status" value="1"/>
</dbReference>
<keyword evidence="5 8" id="KW-0687">Ribonucleoprotein</keyword>
<dbReference type="EMBL" id="QGKL01000041">
    <property type="protein sequence ID" value="PWQ94159.1"/>
    <property type="molecule type" value="Genomic_DNA"/>
</dbReference>
<evidence type="ECO:0000313" key="10">
    <source>
        <dbReference type="EMBL" id="PWQ94159.1"/>
    </source>
</evidence>
<dbReference type="GO" id="GO:0005840">
    <property type="term" value="C:ribosome"/>
    <property type="evidence" value="ECO:0007669"/>
    <property type="project" value="UniProtKB-KW"/>
</dbReference>
<name>A0A317C772_9GAMM</name>
<dbReference type="OrthoDB" id="9802617at2"/>
<dbReference type="GO" id="GO:0019843">
    <property type="term" value="F:rRNA binding"/>
    <property type="evidence" value="ECO:0007669"/>
    <property type="project" value="UniProtKB-UniRule"/>
</dbReference>
<dbReference type="GO" id="GO:0006412">
    <property type="term" value="P:translation"/>
    <property type="evidence" value="ECO:0007669"/>
    <property type="project" value="UniProtKB-UniRule"/>
</dbReference>
<keyword evidence="11" id="KW-1185">Reference proteome</keyword>
<dbReference type="InterPro" id="IPR035987">
    <property type="entry name" value="Ribosomal_uS8_sf"/>
</dbReference>
<accession>A0A317C772</accession>
<dbReference type="InterPro" id="IPR047863">
    <property type="entry name" value="Ribosomal_uS8_CS"/>
</dbReference>
<dbReference type="NCBIfam" id="NF001109">
    <property type="entry name" value="PRK00136.1"/>
    <property type="match status" value="1"/>
</dbReference>
<organism evidence="10 11">
    <name type="scientific">Leucothrix arctica</name>
    <dbReference type="NCBI Taxonomy" id="1481894"/>
    <lineage>
        <taxon>Bacteria</taxon>
        <taxon>Pseudomonadati</taxon>
        <taxon>Pseudomonadota</taxon>
        <taxon>Gammaproteobacteria</taxon>
        <taxon>Thiotrichales</taxon>
        <taxon>Thiotrichaceae</taxon>
        <taxon>Leucothrix</taxon>
    </lineage>
</organism>
<comment type="subunit">
    <text evidence="7 8">Part of the 30S ribosomal subunit. Contacts proteins S5 and S12.</text>
</comment>
<evidence type="ECO:0000256" key="4">
    <source>
        <dbReference type="ARBA" id="ARBA00022980"/>
    </source>
</evidence>
<comment type="similarity">
    <text evidence="1 8 9">Belongs to the universal ribosomal protein uS8 family.</text>
</comment>
<dbReference type="Pfam" id="PF00410">
    <property type="entry name" value="Ribosomal_S8"/>
    <property type="match status" value="1"/>
</dbReference>
<dbReference type="SUPFAM" id="SSF56047">
    <property type="entry name" value="Ribosomal protein S8"/>
    <property type="match status" value="1"/>
</dbReference>
<evidence type="ECO:0000256" key="1">
    <source>
        <dbReference type="ARBA" id="ARBA00006471"/>
    </source>
</evidence>
<evidence type="ECO:0000256" key="8">
    <source>
        <dbReference type="HAMAP-Rule" id="MF_01302"/>
    </source>
</evidence>
<evidence type="ECO:0000256" key="2">
    <source>
        <dbReference type="ARBA" id="ARBA00022730"/>
    </source>
</evidence>
<dbReference type="GO" id="GO:0003735">
    <property type="term" value="F:structural constituent of ribosome"/>
    <property type="evidence" value="ECO:0007669"/>
    <property type="project" value="InterPro"/>
</dbReference>
<dbReference type="Gene3D" id="3.30.1490.10">
    <property type="match status" value="1"/>
</dbReference>
<evidence type="ECO:0000256" key="6">
    <source>
        <dbReference type="ARBA" id="ARBA00035258"/>
    </source>
</evidence>
<dbReference type="GO" id="GO:0005737">
    <property type="term" value="C:cytoplasm"/>
    <property type="evidence" value="ECO:0007669"/>
    <property type="project" value="UniProtKB-ARBA"/>
</dbReference>
<dbReference type="InterPro" id="IPR000630">
    <property type="entry name" value="Ribosomal_uS8"/>
</dbReference>
<dbReference type="GO" id="GO:1990904">
    <property type="term" value="C:ribonucleoprotein complex"/>
    <property type="evidence" value="ECO:0007669"/>
    <property type="project" value="UniProtKB-KW"/>
</dbReference>
<dbReference type="AlphaFoldDB" id="A0A317C772"/>